<dbReference type="OrthoDB" id="5291399at2"/>
<evidence type="ECO:0000256" key="2">
    <source>
        <dbReference type="SAM" id="MobiDB-lite"/>
    </source>
</evidence>
<dbReference type="InterPro" id="IPR051017">
    <property type="entry name" value="Aldolase-II_Adducin_sf"/>
</dbReference>
<dbReference type="GO" id="GO:0005856">
    <property type="term" value="C:cytoskeleton"/>
    <property type="evidence" value="ECO:0007669"/>
    <property type="project" value="TreeGrafter"/>
</dbReference>
<reference evidence="4" key="1">
    <citation type="submission" date="2013-03" db="EMBL/GenBank/DDBJ databases">
        <title>Genome Sequence of the Profundibacterium mesophilum strain KAUST100406-0324T from Red Sea, a novel genus in the family Rhodobacteraceae.</title>
        <authorList>
            <person name="Essack M."/>
            <person name="Alam I."/>
            <person name="Lafi F."/>
            <person name="Alawi W."/>
            <person name="Kamanu F."/>
            <person name="Al-Suwailem A."/>
            <person name="Lee O.O."/>
            <person name="Xu Y."/>
            <person name="Bajic V."/>
            <person name="Qian P.-Y."/>
            <person name="Archer J."/>
        </authorList>
    </citation>
    <scope>NUCLEOTIDE SEQUENCE</scope>
    <source>
        <strain evidence="4">KAUST100406-0324</strain>
    </source>
</reference>
<evidence type="ECO:0000313" key="5">
    <source>
        <dbReference type="Proteomes" id="UP000698242"/>
    </source>
</evidence>
<dbReference type="EC" id="5.1.3.15" evidence="4"/>
<feature type="region of interest" description="Disordered" evidence="2">
    <location>
        <begin position="72"/>
        <end position="95"/>
    </location>
</feature>
<dbReference type="Gene3D" id="3.40.225.10">
    <property type="entry name" value="Class II aldolase/adducin N-terminal domain"/>
    <property type="match status" value="1"/>
</dbReference>
<dbReference type="InterPro" id="IPR036409">
    <property type="entry name" value="Aldolase_II/adducin_N_sf"/>
</dbReference>
<keyword evidence="5" id="KW-1185">Reference proteome</keyword>
<gene>
    <name evidence="4" type="ORF">PMES_01692</name>
</gene>
<dbReference type="SMART" id="SM01007">
    <property type="entry name" value="Aldolase_II"/>
    <property type="match status" value="1"/>
</dbReference>
<dbReference type="InterPro" id="IPR001303">
    <property type="entry name" value="Aldolase_II/adducin_N"/>
</dbReference>
<comment type="caution">
    <text evidence="4">The sequence shown here is derived from an EMBL/GenBank/DDBJ whole genome shotgun (WGS) entry which is preliminary data.</text>
</comment>
<dbReference type="PANTHER" id="PTHR10672:SF21">
    <property type="entry name" value="CLASS II ALDOLASE_ADDUCIN N-TERMINAL DOMAIN-CONTAINING PROTEIN"/>
    <property type="match status" value="1"/>
</dbReference>
<feature type="compositionally biased region" description="Low complexity" evidence="2">
    <location>
        <begin position="72"/>
        <end position="90"/>
    </location>
</feature>
<dbReference type="PANTHER" id="PTHR10672">
    <property type="entry name" value="ADDUCIN"/>
    <property type="match status" value="1"/>
</dbReference>
<dbReference type="NCBIfam" id="NF005689">
    <property type="entry name" value="PRK07490.1"/>
    <property type="match status" value="1"/>
</dbReference>
<accession>A0A921NQ11</accession>
<feature type="domain" description="Class II aldolase/adducin N-terminal" evidence="3">
    <location>
        <begin position="17"/>
        <end position="209"/>
    </location>
</feature>
<dbReference type="SUPFAM" id="SSF53639">
    <property type="entry name" value="AraD/HMP-PK domain-like"/>
    <property type="match status" value="1"/>
</dbReference>
<proteinExistence type="inferred from homology"/>
<comment type="similarity">
    <text evidence="1">Belongs to the aldolase class II family.</text>
</comment>
<keyword evidence="4" id="KW-0413">Isomerase</keyword>
<dbReference type="GO" id="GO:0051015">
    <property type="term" value="F:actin filament binding"/>
    <property type="evidence" value="ECO:0007669"/>
    <property type="project" value="TreeGrafter"/>
</dbReference>
<dbReference type="Proteomes" id="UP000698242">
    <property type="component" value="Unassembled WGS sequence"/>
</dbReference>
<protein>
    <submittedName>
        <fullName evidence="4">Glucose-6-phosphate 1-epimerase</fullName>
        <ecNumber evidence="4">5.1.3.15</ecNumber>
    </submittedName>
</protein>
<name>A0A921NQ11_9RHOB</name>
<dbReference type="RefSeq" id="WP_159965262.1">
    <property type="nucleotide sequence ID" value="NZ_APKE01000020.1"/>
</dbReference>
<organism evidence="4 5">
    <name type="scientific">Profundibacterium mesophilum KAUST100406-0324</name>
    <dbReference type="NCBI Taxonomy" id="1037889"/>
    <lineage>
        <taxon>Bacteria</taxon>
        <taxon>Pseudomonadati</taxon>
        <taxon>Pseudomonadota</taxon>
        <taxon>Alphaproteobacteria</taxon>
        <taxon>Rhodobacterales</taxon>
        <taxon>Roseobacteraceae</taxon>
        <taxon>Profundibacterium</taxon>
    </lineage>
</organism>
<evidence type="ECO:0000256" key="1">
    <source>
        <dbReference type="ARBA" id="ARBA00037961"/>
    </source>
</evidence>
<dbReference type="AlphaFoldDB" id="A0A921NQ11"/>
<sequence>MTASDERHDMTGRHRRADLAAAFRWAARLDMHEGVANHFSLMTGRGRFVINPANRHFSRIRASDLLELDLAAPPASDQSSASQPSAGQPSDLPDPTAWGLHAGLHRACPHAVCAMHVHSPYATVLACLADPVLPPIDQNSAAFFRRVAVDTHYGGLALEQEGARCARLLDDPAIKVLLLGNHGVLVIGADPAETFDRLYHFERAARTYILALQTGRPLAILSDEVAERTARQIEAYPEQGAGHLAELRAMLDAEGSDYAT</sequence>
<dbReference type="GO" id="GO:0047938">
    <property type="term" value="F:glucose-6-phosphate 1-epimerase activity"/>
    <property type="evidence" value="ECO:0007669"/>
    <property type="project" value="UniProtKB-EC"/>
</dbReference>
<evidence type="ECO:0000313" key="4">
    <source>
        <dbReference type="EMBL" id="KAF0675937.1"/>
    </source>
</evidence>
<dbReference type="Pfam" id="PF00596">
    <property type="entry name" value="Aldolase_II"/>
    <property type="match status" value="1"/>
</dbReference>
<evidence type="ECO:0000259" key="3">
    <source>
        <dbReference type="SMART" id="SM01007"/>
    </source>
</evidence>
<dbReference type="EMBL" id="APKE01000020">
    <property type="protein sequence ID" value="KAF0675937.1"/>
    <property type="molecule type" value="Genomic_DNA"/>
</dbReference>